<feature type="transmembrane region" description="Helical" evidence="1">
    <location>
        <begin position="101"/>
        <end position="121"/>
    </location>
</feature>
<organism evidence="2">
    <name type="scientific">Alexandrium catenella</name>
    <name type="common">Red tide dinoflagellate</name>
    <name type="synonym">Gonyaulax catenella</name>
    <dbReference type="NCBI Taxonomy" id="2925"/>
    <lineage>
        <taxon>Eukaryota</taxon>
        <taxon>Sar</taxon>
        <taxon>Alveolata</taxon>
        <taxon>Dinophyceae</taxon>
        <taxon>Gonyaulacales</taxon>
        <taxon>Pyrocystaceae</taxon>
        <taxon>Alexandrium</taxon>
    </lineage>
</organism>
<keyword evidence="1" id="KW-0812">Transmembrane</keyword>
<feature type="transmembrane region" description="Helical" evidence="1">
    <location>
        <begin position="65"/>
        <end position="89"/>
    </location>
</feature>
<keyword evidence="1" id="KW-1133">Transmembrane helix</keyword>
<reference evidence="2" key="1">
    <citation type="submission" date="2021-01" db="EMBL/GenBank/DDBJ databases">
        <authorList>
            <person name="Corre E."/>
            <person name="Pelletier E."/>
            <person name="Niang G."/>
            <person name="Scheremetjew M."/>
            <person name="Finn R."/>
            <person name="Kale V."/>
            <person name="Holt S."/>
            <person name="Cochrane G."/>
            <person name="Meng A."/>
            <person name="Brown T."/>
            <person name="Cohen L."/>
        </authorList>
    </citation>
    <scope>NUCLEOTIDE SEQUENCE</scope>
    <source>
        <strain evidence="2">OF101</strain>
    </source>
</reference>
<sequence>MPVFMDPGIELTALLITAIIAAPAILLLCCILEECPLKSKDTLEDMPLLCGMTATDCSGKGDASLLCFFFVIVVIAFFTTASGMFFMAWRGAVMASPQGTTVAGAIGTFSFLATAAAPRAAPLSSQKRGRPASVALLQEPLGPPALPLQRGPPQSLAAFGAVWAAPVPAPRRRSTRGGS</sequence>
<evidence type="ECO:0000256" key="1">
    <source>
        <dbReference type="SAM" id="Phobius"/>
    </source>
</evidence>
<protein>
    <submittedName>
        <fullName evidence="2">Uncharacterized protein</fullName>
    </submittedName>
</protein>
<proteinExistence type="predicted"/>
<gene>
    <name evidence="2" type="ORF">ACAT0790_LOCUS21927</name>
</gene>
<evidence type="ECO:0000313" key="2">
    <source>
        <dbReference type="EMBL" id="CAD9130573.1"/>
    </source>
</evidence>
<accession>A0A7S1MFU7</accession>
<name>A0A7S1MFU7_ALECA</name>
<dbReference type="AlphaFoldDB" id="A0A7S1MFU7"/>
<dbReference type="EMBL" id="HBGE01036242">
    <property type="protein sequence ID" value="CAD9130573.1"/>
    <property type="molecule type" value="Transcribed_RNA"/>
</dbReference>
<keyword evidence="1" id="KW-0472">Membrane</keyword>
<feature type="transmembrane region" description="Helical" evidence="1">
    <location>
        <begin position="12"/>
        <end position="32"/>
    </location>
</feature>